<proteinExistence type="predicted"/>
<evidence type="ECO:0000313" key="1">
    <source>
        <dbReference type="EMBL" id="KAF5200505.1"/>
    </source>
</evidence>
<reference evidence="1 2" key="1">
    <citation type="submission" date="2020-06" db="EMBL/GenBank/DDBJ databases">
        <title>Transcriptomic and genomic resources for Thalictrum thalictroides and T. hernandezii: Facilitating candidate gene discovery in an emerging model plant lineage.</title>
        <authorList>
            <person name="Arias T."/>
            <person name="Riano-Pachon D.M."/>
            <person name="Di Stilio V.S."/>
        </authorList>
    </citation>
    <scope>NUCLEOTIDE SEQUENCE [LARGE SCALE GENOMIC DNA]</scope>
    <source>
        <strain evidence="2">cv. WT478/WT964</strain>
        <tissue evidence="1">Leaves</tissue>
    </source>
</reference>
<protein>
    <submittedName>
        <fullName evidence="1">Uncharacterized protein</fullName>
    </submittedName>
</protein>
<organism evidence="1 2">
    <name type="scientific">Thalictrum thalictroides</name>
    <name type="common">Rue-anemone</name>
    <name type="synonym">Anemone thalictroides</name>
    <dbReference type="NCBI Taxonomy" id="46969"/>
    <lineage>
        <taxon>Eukaryota</taxon>
        <taxon>Viridiplantae</taxon>
        <taxon>Streptophyta</taxon>
        <taxon>Embryophyta</taxon>
        <taxon>Tracheophyta</taxon>
        <taxon>Spermatophyta</taxon>
        <taxon>Magnoliopsida</taxon>
        <taxon>Ranunculales</taxon>
        <taxon>Ranunculaceae</taxon>
        <taxon>Thalictroideae</taxon>
        <taxon>Thalictrum</taxon>
    </lineage>
</organism>
<keyword evidence="2" id="KW-1185">Reference proteome</keyword>
<sequence>MDRGKEIVTVVVNPRLAISKRIERSEIKDVRIYLSDRDVQQHILPILNHGYPLSNQPIDIHIEDMDTGDVHSNFPTIQRL</sequence>
<dbReference type="AlphaFoldDB" id="A0A7J6WVI6"/>
<name>A0A7J6WVI6_THATH</name>
<accession>A0A7J6WVI6</accession>
<dbReference type="Proteomes" id="UP000554482">
    <property type="component" value="Unassembled WGS sequence"/>
</dbReference>
<dbReference type="EMBL" id="JABWDY010010671">
    <property type="protein sequence ID" value="KAF5200505.1"/>
    <property type="molecule type" value="Genomic_DNA"/>
</dbReference>
<gene>
    <name evidence="1" type="ORF">FRX31_009910</name>
</gene>
<comment type="caution">
    <text evidence="1">The sequence shown here is derived from an EMBL/GenBank/DDBJ whole genome shotgun (WGS) entry which is preliminary data.</text>
</comment>
<evidence type="ECO:0000313" key="2">
    <source>
        <dbReference type="Proteomes" id="UP000554482"/>
    </source>
</evidence>